<evidence type="ECO:0000256" key="7">
    <source>
        <dbReference type="ARBA" id="ARBA00023027"/>
    </source>
</evidence>
<sequence length="355" mass="38028">MTRTRHYTIDVIAGDGIGQEVMPSALRCVDALAQAHGFTVDWRERGWGSDHYRAHSRMMPVDGIEQLASGDGVLLGAVGAPDIPDDVTLWGLLIPIRREFHQYVNLRPIRILPGVTSPLRGLDELDLVVVRENIEGEYSEVGGRLYRGRPEEMAVQESVFTRAGVTRIARYAAELAQRRTGRLVSATKSNGIIHTMPFWDEVVEATVAEYPGVTVEKVLIDALAARMVLKPRSVDVIVASNLFGDILSDLAAGAAGSIGVAPSANLNPEKTHPSMFEPVHGSAPDIAGQGIANPVGTMWAASMMLDHLGETGAARHLESAFEQTMAGGTLTGDLGGTASTEQFTQAVLARCTDAP</sequence>
<comment type="cofactor">
    <cofactor evidence="1">
        <name>Mn(2+)</name>
        <dbReference type="ChEBI" id="CHEBI:29035"/>
    </cofactor>
</comment>
<keyword evidence="8" id="KW-0464">Manganese</keyword>
<dbReference type="AlphaFoldDB" id="A0A0A6VPY3"/>
<dbReference type="GO" id="GO:0051287">
    <property type="term" value="F:NAD binding"/>
    <property type="evidence" value="ECO:0007669"/>
    <property type="project" value="InterPro"/>
</dbReference>
<dbReference type="EMBL" id="JSUH01000010">
    <property type="protein sequence ID" value="KHD97095.1"/>
    <property type="molecule type" value="Genomic_DNA"/>
</dbReference>
<comment type="catalytic activity">
    <reaction evidence="9">
        <text>(R)-malate + NAD(+) = pyruvate + CO2 + NADH</text>
        <dbReference type="Rhea" id="RHEA:18365"/>
        <dbReference type="ChEBI" id="CHEBI:15361"/>
        <dbReference type="ChEBI" id="CHEBI:15588"/>
        <dbReference type="ChEBI" id="CHEBI:16526"/>
        <dbReference type="ChEBI" id="CHEBI:57540"/>
        <dbReference type="ChEBI" id="CHEBI:57945"/>
        <dbReference type="EC" id="1.1.1.83"/>
    </reaction>
</comment>
<evidence type="ECO:0000313" key="11">
    <source>
        <dbReference type="EMBL" id="KHD97095.1"/>
    </source>
</evidence>
<dbReference type="Gene3D" id="3.40.718.10">
    <property type="entry name" value="Isopropylmalate Dehydrogenase"/>
    <property type="match status" value="1"/>
</dbReference>
<gene>
    <name evidence="11" type="ORF">GY22_11940</name>
</gene>
<dbReference type="GO" id="GO:0000287">
    <property type="term" value="F:magnesium ion binding"/>
    <property type="evidence" value="ECO:0007669"/>
    <property type="project" value="InterPro"/>
</dbReference>
<comment type="similarity">
    <text evidence="3">Belongs to the isocitrate and isopropylmalate dehydrogenases family.</text>
</comment>
<evidence type="ECO:0000256" key="2">
    <source>
        <dbReference type="ARBA" id="ARBA00001946"/>
    </source>
</evidence>
<dbReference type="PROSITE" id="PS00470">
    <property type="entry name" value="IDH_IMDH"/>
    <property type="match status" value="1"/>
</dbReference>
<name>A0A0A6VPY3_KOCRO</name>
<keyword evidence="7" id="KW-0520">NAD</keyword>
<keyword evidence="6" id="KW-0560">Oxidoreductase</keyword>
<dbReference type="InterPro" id="IPR024084">
    <property type="entry name" value="IsoPropMal-DH-like_dom"/>
</dbReference>
<dbReference type="InterPro" id="IPR019818">
    <property type="entry name" value="IsoCit/isopropylmalate_DH_CS"/>
</dbReference>
<feature type="domain" description="Isopropylmalate dehydrogenase-like" evidence="10">
    <location>
        <begin position="8"/>
        <end position="347"/>
    </location>
</feature>
<dbReference type="InterPro" id="IPR011829">
    <property type="entry name" value="TTC_DH"/>
</dbReference>
<dbReference type="PANTHER" id="PTHR43275">
    <property type="entry name" value="D-MALATE DEHYDROGENASE [DECARBOXYLATING]"/>
    <property type="match status" value="1"/>
</dbReference>
<evidence type="ECO:0000313" key="12">
    <source>
        <dbReference type="Proteomes" id="UP000030466"/>
    </source>
</evidence>
<dbReference type="EC" id="1.1.1.83" evidence="4"/>
<evidence type="ECO:0000256" key="9">
    <source>
        <dbReference type="ARBA" id="ARBA00049301"/>
    </source>
</evidence>
<evidence type="ECO:0000259" key="10">
    <source>
        <dbReference type="SMART" id="SM01329"/>
    </source>
</evidence>
<dbReference type="GO" id="GO:0046553">
    <property type="term" value="F:D-malate dehydrogenase (decarboxylating) (NAD+) activity"/>
    <property type="evidence" value="ECO:0007669"/>
    <property type="project" value="UniProtKB-EC"/>
</dbReference>
<dbReference type="SMART" id="SM01329">
    <property type="entry name" value="Iso_dh"/>
    <property type="match status" value="1"/>
</dbReference>
<dbReference type="OrthoDB" id="5289857at2"/>
<dbReference type="Proteomes" id="UP000030466">
    <property type="component" value="Unassembled WGS sequence"/>
</dbReference>
<evidence type="ECO:0000256" key="1">
    <source>
        <dbReference type="ARBA" id="ARBA00001936"/>
    </source>
</evidence>
<dbReference type="RefSeq" id="WP_035927884.1">
    <property type="nucleotide sequence ID" value="NZ_JSUH01000010.1"/>
</dbReference>
<evidence type="ECO:0000256" key="6">
    <source>
        <dbReference type="ARBA" id="ARBA00023002"/>
    </source>
</evidence>
<dbReference type="InterPro" id="IPR050501">
    <property type="entry name" value="ICDH/IPMDH"/>
</dbReference>
<dbReference type="PANTHER" id="PTHR43275:SF1">
    <property type="entry name" value="D-MALATE DEHYDROGENASE [DECARBOXYLATING]"/>
    <property type="match status" value="1"/>
</dbReference>
<comment type="cofactor">
    <cofactor evidence="2">
        <name>Mg(2+)</name>
        <dbReference type="ChEBI" id="CHEBI:18420"/>
    </cofactor>
</comment>
<keyword evidence="5" id="KW-0479">Metal-binding</keyword>
<evidence type="ECO:0000256" key="4">
    <source>
        <dbReference type="ARBA" id="ARBA00013126"/>
    </source>
</evidence>
<dbReference type="SUPFAM" id="SSF53659">
    <property type="entry name" value="Isocitrate/Isopropylmalate dehydrogenase-like"/>
    <property type="match status" value="1"/>
</dbReference>
<reference evidence="11 12" key="1">
    <citation type="journal article" date="2003" name="Int. J. Syst. Evol. Microbiol.">
        <title>Kocuria polaris sp. nov., an orange-pigmented psychrophilic bacterium isolated from an Antarctic cyanobacterial mat sample.</title>
        <authorList>
            <person name="Reddy G.S."/>
            <person name="Prakash J.S."/>
            <person name="Prabahar V."/>
            <person name="Matsumoto G.I."/>
            <person name="Stackebrandt E."/>
            <person name="Shivaji S."/>
        </authorList>
    </citation>
    <scope>NUCLEOTIDE SEQUENCE [LARGE SCALE GENOMIC DNA]</scope>
    <source>
        <strain evidence="11 12">CMS 76or</strain>
    </source>
</reference>
<accession>A0A0A6VPY3</accession>
<evidence type="ECO:0000256" key="8">
    <source>
        <dbReference type="ARBA" id="ARBA00023211"/>
    </source>
</evidence>
<protein>
    <recommendedName>
        <fullName evidence="4">D-malate dehydrogenase (decarboxylating)</fullName>
        <ecNumber evidence="4">1.1.1.83</ecNumber>
    </recommendedName>
</protein>
<evidence type="ECO:0000256" key="5">
    <source>
        <dbReference type="ARBA" id="ARBA00022723"/>
    </source>
</evidence>
<dbReference type="NCBIfam" id="TIGR02089">
    <property type="entry name" value="TTC"/>
    <property type="match status" value="1"/>
</dbReference>
<organism evidence="11 12">
    <name type="scientific">Kocuria rosea subsp. polaris</name>
    <dbReference type="NCBI Taxonomy" id="136273"/>
    <lineage>
        <taxon>Bacteria</taxon>
        <taxon>Bacillati</taxon>
        <taxon>Actinomycetota</taxon>
        <taxon>Actinomycetes</taxon>
        <taxon>Micrococcales</taxon>
        <taxon>Micrococcaceae</taxon>
        <taxon>Kocuria</taxon>
    </lineage>
</organism>
<evidence type="ECO:0000256" key="3">
    <source>
        <dbReference type="ARBA" id="ARBA00007769"/>
    </source>
</evidence>
<proteinExistence type="inferred from homology"/>
<dbReference type="Pfam" id="PF00180">
    <property type="entry name" value="Iso_dh"/>
    <property type="match status" value="1"/>
</dbReference>
<keyword evidence="12" id="KW-1185">Reference proteome</keyword>
<comment type="caution">
    <text evidence="11">The sequence shown here is derived from an EMBL/GenBank/DDBJ whole genome shotgun (WGS) entry which is preliminary data.</text>
</comment>